<dbReference type="PANTHER" id="PTHR12655">
    <property type="entry name" value="ACYL-COA THIOESTERASE"/>
    <property type="match status" value="1"/>
</dbReference>
<dbReference type="GeneTree" id="ENSGT00390000005330"/>
<keyword evidence="4" id="KW-1185">Reference proteome</keyword>
<comment type="similarity">
    <text evidence="1">Belongs to the acyl coenzyme A hydrolase family.</text>
</comment>
<reference evidence="3" key="4">
    <citation type="submission" date="2025-08" db="UniProtKB">
        <authorList>
            <consortium name="Ensembl"/>
        </authorList>
    </citation>
    <scope>IDENTIFICATION</scope>
</reference>
<dbReference type="InParanoid" id="A0A4W3JE51"/>
<dbReference type="GO" id="GO:0006637">
    <property type="term" value="P:acyl-CoA metabolic process"/>
    <property type="evidence" value="ECO:0007669"/>
    <property type="project" value="TreeGrafter"/>
</dbReference>
<reference evidence="4" key="3">
    <citation type="journal article" date="2014" name="Nature">
        <title>Elephant shark genome provides unique insights into gnathostome evolution.</title>
        <authorList>
            <consortium name="International Elephant Shark Genome Sequencing Consortium"/>
            <person name="Venkatesh B."/>
            <person name="Lee A.P."/>
            <person name="Ravi V."/>
            <person name="Maurya A.K."/>
            <person name="Lian M.M."/>
            <person name="Swann J.B."/>
            <person name="Ohta Y."/>
            <person name="Flajnik M.F."/>
            <person name="Sutoh Y."/>
            <person name="Kasahara M."/>
            <person name="Hoon S."/>
            <person name="Gangu V."/>
            <person name="Roy S.W."/>
            <person name="Irimia M."/>
            <person name="Korzh V."/>
            <person name="Kondrychyn I."/>
            <person name="Lim Z.W."/>
            <person name="Tay B.H."/>
            <person name="Tohari S."/>
            <person name="Kong K.W."/>
            <person name="Ho S."/>
            <person name="Lorente-Galdos B."/>
            <person name="Quilez J."/>
            <person name="Marques-Bonet T."/>
            <person name="Raney B.J."/>
            <person name="Ingham P.W."/>
            <person name="Tay A."/>
            <person name="Hillier L.W."/>
            <person name="Minx P."/>
            <person name="Boehm T."/>
            <person name="Wilson R.K."/>
            <person name="Brenner S."/>
            <person name="Warren W.C."/>
        </authorList>
    </citation>
    <scope>NUCLEOTIDE SEQUENCE [LARGE SCALE GENOMIC DNA]</scope>
</reference>
<evidence type="ECO:0000256" key="1">
    <source>
        <dbReference type="ARBA" id="ARBA00010458"/>
    </source>
</evidence>
<evidence type="ECO:0000313" key="3">
    <source>
        <dbReference type="Ensembl" id="ENSCMIP00000030570.1"/>
    </source>
</evidence>
<organism evidence="3 4">
    <name type="scientific">Callorhinchus milii</name>
    <name type="common">Ghost shark</name>
    <dbReference type="NCBI Taxonomy" id="7868"/>
    <lineage>
        <taxon>Eukaryota</taxon>
        <taxon>Metazoa</taxon>
        <taxon>Chordata</taxon>
        <taxon>Craniata</taxon>
        <taxon>Vertebrata</taxon>
        <taxon>Chondrichthyes</taxon>
        <taxon>Holocephali</taxon>
        <taxon>Chimaeriformes</taxon>
        <taxon>Callorhinchidae</taxon>
        <taxon>Callorhinchus</taxon>
    </lineage>
</organism>
<name>A0A4W3JE51_CALMI</name>
<keyword evidence="2" id="KW-0378">Hydrolase</keyword>
<reference evidence="3" key="5">
    <citation type="submission" date="2025-09" db="UniProtKB">
        <authorList>
            <consortium name="Ensembl"/>
        </authorList>
    </citation>
    <scope>IDENTIFICATION</scope>
</reference>
<protein>
    <submittedName>
        <fullName evidence="3">Uncharacterized protein</fullName>
    </submittedName>
</protein>
<evidence type="ECO:0000256" key="2">
    <source>
        <dbReference type="ARBA" id="ARBA00022801"/>
    </source>
</evidence>
<dbReference type="GO" id="GO:0005739">
    <property type="term" value="C:mitochondrion"/>
    <property type="evidence" value="ECO:0007669"/>
    <property type="project" value="TreeGrafter"/>
</dbReference>
<dbReference type="STRING" id="7868.ENSCMIP00000030570"/>
<dbReference type="OMA" id="IAYLHTK"/>
<dbReference type="PANTHER" id="PTHR12655:SF0">
    <property type="entry name" value="ACYL-COENZYME A THIOESTERASE 9, MITOCHONDRIAL"/>
    <property type="match status" value="1"/>
</dbReference>
<dbReference type="GO" id="GO:0047617">
    <property type="term" value="F:fatty acyl-CoA hydrolase activity"/>
    <property type="evidence" value="ECO:0007669"/>
    <property type="project" value="TreeGrafter"/>
</dbReference>
<dbReference type="Proteomes" id="UP000314986">
    <property type="component" value="Unassembled WGS sequence"/>
</dbReference>
<dbReference type="Gene3D" id="3.10.129.10">
    <property type="entry name" value="Hotdog Thioesterase"/>
    <property type="match status" value="1"/>
</dbReference>
<reference evidence="4" key="1">
    <citation type="journal article" date="2006" name="Science">
        <title>Ancient noncoding elements conserved in the human genome.</title>
        <authorList>
            <person name="Venkatesh B."/>
            <person name="Kirkness E.F."/>
            <person name="Loh Y.H."/>
            <person name="Halpern A.L."/>
            <person name="Lee A.P."/>
            <person name="Johnson J."/>
            <person name="Dandona N."/>
            <person name="Viswanathan L.D."/>
            <person name="Tay A."/>
            <person name="Venter J.C."/>
            <person name="Strausberg R.L."/>
            <person name="Brenner S."/>
        </authorList>
    </citation>
    <scope>NUCLEOTIDE SEQUENCE [LARGE SCALE GENOMIC DNA]</scope>
</reference>
<accession>A0A4W3JE51</accession>
<sequence length="109" mass="12696">MPFRRMKDSYVEVYLPLGTQPQLRKMYLNVFNCVRCICLFPKKTVLIAYLHTKNEEYSRTPLLIITALVEKIDLQKKTILPDSDIKFTGNVTWVGSSSIEVLMHMSQVR</sequence>
<dbReference type="AlphaFoldDB" id="A0A4W3JE51"/>
<proteinExistence type="inferred from homology"/>
<dbReference type="Ensembl" id="ENSCMIT00000031037.1">
    <property type="protein sequence ID" value="ENSCMIP00000030570.1"/>
    <property type="gene ID" value="ENSCMIG00000013149.1"/>
</dbReference>
<reference evidence="4" key="2">
    <citation type="journal article" date="2007" name="PLoS Biol.">
        <title>Survey sequencing and comparative analysis of the elephant shark (Callorhinchus milii) genome.</title>
        <authorList>
            <person name="Venkatesh B."/>
            <person name="Kirkness E.F."/>
            <person name="Loh Y.H."/>
            <person name="Halpern A.L."/>
            <person name="Lee A.P."/>
            <person name="Johnson J."/>
            <person name="Dandona N."/>
            <person name="Viswanathan L.D."/>
            <person name="Tay A."/>
            <person name="Venter J.C."/>
            <person name="Strausberg R.L."/>
            <person name="Brenner S."/>
        </authorList>
    </citation>
    <scope>NUCLEOTIDE SEQUENCE [LARGE SCALE GENOMIC DNA]</scope>
</reference>
<evidence type="ECO:0000313" key="4">
    <source>
        <dbReference type="Proteomes" id="UP000314986"/>
    </source>
</evidence>